<evidence type="ECO:0000256" key="5">
    <source>
        <dbReference type="ARBA" id="ARBA00023163"/>
    </source>
</evidence>
<keyword evidence="3" id="KW-0805">Transcription regulation</keyword>
<evidence type="ECO:0000256" key="7">
    <source>
        <dbReference type="SAM" id="MobiDB-lite"/>
    </source>
</evidence>
<feature type="domain" description="HTH myb-type" evidence="9">
    <location>
        <begin position="14"/>
        <end position="69"/>
    </location>
</feature>
<dbReference type="InterPro" id="IPR001005">
    <property type="entry name" value="SANT/Myb"/>
</dbReference>
<evidence type="ECO:0000313" key="10">
    <source>
        <dbReference type="EMBL" id="KAJ6829137.1"/>
    </source>
</evidence>
<evidence type="ECO:0000256" key="6">
    <source>
        <dbReference type="ARBA" id="ARBA00023242"/>
    </source>
</evidence>
<feature type="domain" description="Myb-like" evidence="8">
    <location>
        <begin position="14"/>
        <end position="65"/>
    </location>
</feature>
<feature type="region of interest" description="Disordered" evidence="7">
    <location>
        <begin position="119"/>
        <end position="168"/>
    </location>
</feature>
<keyword evidence="6" id="KW-0539">Nucleus</keyword>
<dbReference type="CDD" id="cd00167">
    <property type="entry name" value="SANT"/>
    <property type="match status" value="2"/>
</dbReference>
<dbReference type="GO" id="GO:0005634">
    <property type="term" value="C:nucleus"/>
    <property type="evidence" value="ECO:0007669"/>
    <property type="project" value="UniProtKB-SubCell"/>
</dbReference>
<proteinExistence type="predicted"/>
<evidence type="ECO:0000259" key="8">
    <source>
        <dbReference type="PROSITE" id="PS50090"/>
    </source>
</evidence>
<keyword evidence="5" id="KW-0804">Transcription</keyword>
<name>A0AAX6GLE6_IRIPA</name>
<feature type="compositionally biased region" description="Low complexity" evidence="7">
    <location>
        <begin position="129"/>
        <end position="147"/>
    </location>
</feature>
<evidence type="ECO:0000256" key="2">
    <source>
        <dbReference type="ARBA" id="ARBA00022737"/>
    </source>
</evidence>
<gene>
    <name evidence="10" type="ORF">M6B38_360025</name>
</gene>
<reference evidence="10" key="1">
    <citation type="journal article" date="2023" name="GigaByte">
        <title>Genome assembly of the bearded iris, Iris pallida Lam.</title>
        <authorList>
            <person name="Bruccoleri R.E."/>
            <person name="Oakeley E.J."/>
            <person name="Faust A.M.E."/>
            <person name="Altorfer M."/>
            <person name="Dessus-Babus S."/>
            <person name="Burckhardt D."/>
            <person name="Oertli M."/>
            <person name="Naumann U."/>
            <person name="Petersen F."/>
            <person name="Wong J."/>
        </authorList>
    </citation>
    <scope>NUCLEOTIDE SEQUENCE</scope>
    <source>
        <strain evidence="10">GSM-AAB239-AS_SAM_17_03QT</strain>
    </source>
</reference>
<accession>A0AAX6GLE6</accession>
<dbReference type="AlphaFoldDB" id="A0AAX6GLE6"/>
<evidence type="ECO:0000256" key="4">
    <source>
        <dbReference type="ARBA" id="ARBA00023125"/>
    </source>
</evidence>
<sequence>MSSRRPKPLSSRRDSDRIKGPWSPEEDEALSREVQKQGPRNWSLISRSVPGRSGKSCRLRWCNQLSPVVEHRPFTPEEDETIIRAHRRFGNKWAAISRLLTGRTDNSVKNHWNSTLRRRYPGLNGSGSVGPVVSFSSSGSDVGEQPSPRLPPPPPPPMPAVPPEAPPAAVVEDPVTCLSLSLPGTSMDPPPAAAAEAAGERRERFPFSAEFLSAMQEMVRREVRSYMSGLEEHAGGVGGGGRMCMSPAAAERASNAIAKRLCIL</sequence>
<dbReference type="Gene3D" id="1.10.10.60">
    <property type="entry name" value="Homeodomain-like"/>
    <property type="match status" value="2"/>
</dbReference>
<dbReference type="EMBL" id="JANAVB010018993">
    <property type="protein sequence ID" value="KAJ6829137.1"/>
    <property type="molecule type" value="Genomic_DNA"/>
</dbReference>
<dbReference type="PANTHER" id="PTHR45614">
    <property type="entry name" value="MYB PROTEIN-RELATED"/>
    <property type="match status" value="1"/>
</dbReference>
<feature type="domain" description="HTH myb-type" evidence="9">
    <location>
        <begin position="71"/>
        <end position="120"/>
    </location>
</feature>
<dbReference type="PROSITE" id="PS51294">
    <property type="entry name" value="HTH_MYB"/>
    <property type="match status" value="2"/>
</dbReference>
<dbReference type="PANTHER" id="PTHR45614:SF124">
    <property type="entry name" value="OS03G0424300 PROTEIN"/>
    <property type="match status" value="1"/>
</dbReference>
<dbReference type="InterPro" id="IPR009057">
    <property type="entry name" value="Homeodomain-like_sf"/>
</dbReference>
<comment type="caution">
    <text evidence="10">The sequence shown here is derived from an EMBL/GenBank/DDBJ whole genome shotgun (WGS) entry which is preliminary data.</text>
</comment>
<comment type="subcellular location">
    <subcellularLocation>
        <location evidence="1">Nucleus</location>
    </subcellularLocation>
</comment>
<keyword evidence="2" id="KW-0677">Repeat</keyword>
<dbReference type="Pfam" id="PF00249">
    <property type="entry name" value="Myb_DNA-binding"/>
    <property type="match status" value="2"/>
</dbReference>
<dbReference type="InterPro" id="IPR017930">
    <property type="entry name" value="Myb_dom"/>
</dbReference>
<dbReference type="SMART" id="SM00717">
    <property type="entry name" value="SANT"/>
    <property type="match status" value="2"/>
</dbReference>
<dbReference type="Proteomes" id="UP001140949">
    <property type="component" value="Unassembled WGS sequence"/>
</dbReference>
<dbReference type="PROSITE" id="PS50090">
    <property type="entry name" value="MYB_LIKE"/>
    <property type="match status" value="2"/>
</dbReference>
<dbReference type="SUPFAM" id="SSF46689">
    <property type="entry name" value="Homeodomain-like"/>
    <property type="match status" value="1"/>
</dbReference>
<keyword evidence="11" id="KW-1185">Reference proteome</keyword>
<dbReference type="GO" id="GO:0000981">
    <property type="term" value="F:DNA-binding transcription factor activity, RNA polymerase II-specific"/>
    <property type="evidence" value="ECO:0007669"/>
    <property type="project" value="TreeGrafter"/>
</dbReference>
<feature type="compositionally biased region" description="Pro residues" evidence="7">
    <location>
        <begin position="148"/>
        <end position="166"/>
    </location>
</feature>
<evidence type="ECO:0000313" key="11">
    <source>
        <dbReference type="Proteomes" id="UP001140949"/>
    </source>
</evidence>
<dbReference type="GO" id="GO:0000978">
    <property type="term" value="F:RNA polymerase II cis-regulatory region sequence-specific DNA binding"/>
    <property type="evidence" value="ECO:0007669"/>
    <property type="project" value="TreeGrafter"/>
</dbReference>
<protein>
    <submittedName>
        <fullName evidence="10">Uncharacterized protein</fullName>
    </submittedName>
</protein>
<evidence type="ECO:0000256" key="3">
    <source>
        <dbReference type="ARBA" id="ARBA00023015"/>
    </source>
</evidence>
<evidence type="ECO:0000256" key="1">
    <source>
        <dbReference type="ARBA" id="ARBA00004123"/>
    </source>
</evidence>
<keyword evidence="4" id="KW-0238">DNA-binding</keyword>
<dbReference type="InterPro" id="IPR050560">
    <property type="entry name" value="MYB_TF"/>
</dbReference>
<feature type="domain" description="Myb-like" evidence="8">
    <location>
        <begin position="66"/>
        <end position="116"/>
    </location>
</feature>
<reference evidence="10" key="2">
    <citation type="submission" date="2023-04" db="EMBL/GenBank/DDBJ databases">
        <authorList>
            <person name="Bruccoleri R.E."/>
            <person name="Oakeley E.J."/>
            <person name="Faust A.-M."/>
            <person name="Dessus-Babus S."/>
            <person name="Altorfer M."/>
            <person name="Burckhardt D."/>
            <person name="Oertli M."/>
            <person name="Naumann U."/>
            <person name="Petersen F."/>
            <person name="Wong J."/>
        </authorList>
    </citation>
    <scope>NUCLEOTIDE SEQUENCE</scope>
    <source>
        <strain evidence="10">GSM-AAB239-AS_SAM_17_03QT</strain>
        <tissue evidence="10">Leaf</tissue>
    </source>
</reference>
<dbReference type="FunFam" id="1.10.10.60:FF:000060">
    <property type="entry name" value="MYB transcription factor"/>
    <property type="match status" value="1"/>
</dbReference>
<feature type="region of interest" description="Disordered" evidence="7">
    <location>
        <begin position="1"/>
        <end position="56"/>
    </location>
</feature>
<evidence type="ECO:0000259" key="9">
    <source>
        <dbReference type="PROSITE" id="PS51294"/>
    </source>
</evidence>
<organism evidence="10 11">
    <name type="scientific">Iris pallida</name>
    <name type="common">Sweet iris</name>
    <dbReference type="NCBI Taxonomy" id="29817"/>
    <lineage>
        <taxon>Eukaryota</taxon>
        <taxon>Viridiplantae</taxon>
        <taxon>Streptophyta</taxon>
        <taxon>Embryophyta</taxon>
        <taxon>Tracheophyta</taxon>
        <taxon>Spermatophyta</taxon>
        <taxon>Magnoliopsida</taxon>
        <taxon>Liliopsida</taxon>
        <taxon>Asparagales</taxon>
        <taxon>Iridaceae</taxon>
        <taxon>Iridoideae</taxon>
        <taxon>Irideae</taxon>
        <taxon>Iris</taxon>
    </lineage>
</organism>